<accession>A0AAV5M9R6</accession>
<comment type="caution">
    <text evidence="1">The sequence shown here is derived from an EMBL/GenBank/DDBJ whole genome shotgun (WGS) entry which is preliminary data.</text>
</comment>
<keyword evidence="2" id="KW-1185">Reference proteome</keyword>
<dbReference type="AlphaFoldDB" id="A0AAV5M9R6"/>
<reference evidence="1 2" key="1">
    <citation type="journal article" date="2021" name="Commun. Biol.">
        <title>The genome of Shorea leprosula (Dipterocarpaceae) highlights the ecological relevance of drought in aseasonal tropical rainforests.</title>
        <authorList>
            <person name="Ng K.K.S."/>
            <person name="Kobayashi M.J."/>
            <person name="Fawcett J.A."/>
            <person name="Hatakeyama M."/>
            <person name="Paape T."/>
            <person name="Ng C.H."/>
            <person name="Ang C.C."/>
            <person name="Tnah L.H."/>
            <person name="Lee C.T."/>
            <person name="Nishiyama T."/>
            <person name="Sese J."/>
            <person name="O'Brien M.J."/>
            <person name="Copetti D."/>
            <person name="Mohd Noor M.I."/>
            <person name="Ong R.C."/>
            <person name="Putra M."/>
            <person name="Sireger I.Z."/>
            <person name="Indrioko S."/>
            <person name="Kosugi Y."/>
            <person name="Izuno A."/>
            <person name="Isagi Y."/>
            <person name="Lee S.L."/>
            <person name="Shimizu K.K."/>
        </authorList>
    </citation>
    <scope>NUCLEOTIDE SEQUENCE [LARGE SCALE GENOMIC DNA]</scope>
    <source>
        <strain evidence="1">214</strain>
    </source>
</reference>
<evidence type="ECO:0000313" key="2">
    <source>
        <dbReference type="Proteomes" id="UP001054252"/>
    </source>
</evidence>
<proteinExistence type="predicted"/>
<sequence>MADLVFDPLVDVKISKVISVTTKQLNLAGTQEFPYDAENAEGRAARC</sequence>
<gene>
    <name evidence="1" type="ORF">SLEP1_g52361</name>
</gene>
<evidence type="ECO:0000313" key="1">
    <source>
        <dbReference type="EMBL" id="GKV45252.1"/>
    </source>
</evidence>
<organism evidence="1 2">
    <name type="scientific">Rubroshorea leprosula</name>
    <dbReference type="NCBI Taxonomy" id="152421"/>
    <lineage>
        <taxon>Eukaryota</taxon>
        <taxon>Viridiplantae</taxon>
        <taxon>Streptophyta</taxon>
        <taxon>Embryophyta</taxon>
        <taxon>Tracheophyta</taxon>
        <taxon>Spermatophyta</taxon>
        <taxon>Magnoliopsida</taxon>
        <taxon>eudicotyledons</taxon>
        <taxon>Gunneridae</taxon>
        <taxon>Pentapetalae</taxon>
        <taxon>rosids</taxon>
        <taxon>malvids</taxon>
        <taxon>Malvales</taxon>
        <taxon>Dipterocarpaceae</taxon>
        <taxon>Rubroshorea</taxon>
    </lineage>
</organism>
<dbReference type="Proteomes" id="UP001054252">
    <property type="component" value="Unassembled WGS sequence"/>
</dbReference>
<name>A0AAV5M9R6_9ROSI</name>
<dbReference type="EMBL" id="BPVZ01000192">
    <property type="protein sequence ID" value="GKV45252.1"/>
    <property type="molecule type" value="Genomic_DNA"/>
</dbReference>
<protein>
    <submittedName>
        <fullName evidence="1">Uncharacterized protein</fullName>
    </submittedName>
</protein>